<organism evidence="2 3">
    <name type="scientific">Gymnopilus dilepis</name>
    <dbReference type="NCBI Taxonomy" id="231916"/>
    <lineage>
        <taxon>Eukaryota</taxon>
        <taxon>Fungi</taxon>
        <taxon>Dikarya</taxon>
        <taxon>Basidiomycota</taxon>
        <taxon>Agaricomycotina</taxon>
        <taxon>Agaricomycetes</taxon>
        <taxon>Agaricomycetidae</taxon>
        <taxon>Agaricales</taxon>
        <taxon>Agaricineae</taxon>
        <taxon>Hymenogastraceae</taxon>
        <taxon>Gymnopilus</taxon>
    </lineage>
</organism>
<dbReference type="InParanoid" id="A0A409WTI2"/>
<dbReference type="EMBL" id="NHYE01004825">
    <property type="protein sequence ID" value="PPQ81802.1"/>
    <property type="molecule type" value="Genomic_DNA"/>
</dbReference>
<evidence type="ECO:0000256" key="1">
    <source>
        <dbReference type="SAM" id="MobiDB-lite"/>
    </source>
</evidence>
<evidence type="ECO:0000313" key="2">
    <source>
        <dbReference type="EMBL" id="PPQ81802.1"/>
    </source>
</evidence>
<name>A0A409WTI2_9AGAR</name>
<keyword evidence="3" id="KW-1185">Reference proteome</keyword>
<dbReference type="Proteomes" id="UP000284706">
    <property type="component" value="Unassembled WGS sequence"/>
</dbReference>
<evidence type="ECO:0000313" key="3">
    <source>
        <dbReference type="Proteomes" id="UP000284706"/>
    </source>
</evidence>
<dbReference type="AlphaFoldDB" id="A0A409WTI2"/>
<protein>
    <submittedName>
        <fullName evidence="2">Uncharacterized protein</fullName>
    </submittedName>
</protein>
<comment type="caution">
    <text evidence="2">The sequence shown here is derived from an EMBL/GenBank/DDBJ whole genome shotgun (WGS) entry which is preliminary data.</text>
</comment>
<gene>
    <name evidence="2" type="ORF">CVT26_010045</name>
</gene>
<reference evidence="2 3" key="1">
    <citation type="journal article" date="2018" name="Evol. Lett.">
        <title>Horizontal gene cluster transfer increased hallucinogenic mushroom diversity.</title>
        <authorList>
            <person name="Reynolds H.T."/>
            <person name="Vijayakumar V."/>
            <person name="Gluck-Thaler E."/>
            <person name="Korotkin H.B."/>
            <person name="Matheny P.B."/>
            <person name="Slot J.C."/>
        </authorList>
    </citation>
    <scope>NUCLEOTIDE SEQUENCE [LARGE SCALE GENOMIC DNA]</scope>
    <source>
        <strain evidence="2 3">SRW20</strain>
    </source>
</reference>
<sequence>MSEPGTDGYRNISSGPSRFNDTKEKTRLEIGLPMLLSDQRTYKSTMALPSVASESVTPDEEFV</sequence>
<proteinExistence type="predicted"/>
<accession>A0A409WTI2</accession>
<feature type="region of interest" description="Disordered" evidence="1">
    <location>
        <begin position="1"/>
        <end position="25"/>
    </location>
</feature>